<dbReference type="EMBL" id="UINC01144759">
    <property type="protein sequence ID" value="SVD34467.1"/>
    <property type="molecule type" value="Genomic_DNA"/>
</dbReference>
<organism evidence="1">
    <name type="scientific">marine metagenome</name>
    <dbReference type="NCBI Taxonomy" id="408172"/>
    <lineage>
        <taxon>unclassified sequences</taxon>
        <taxon>metagenomes</taxon>
        <taxon>ecological metagenomes</taxon>
    </lineage>
</organism>
<reference evidence="1" key="1">
    <citation type="submission" date="2018-05" db="EMBL/GenBank/DDBJ databases">
        <authorList>
            <person name="Lanie J.A."/>
            <person name="Ng W.-L."/>
            <person name="Kazmierczak K.M."/>
            <person name="Andrzejewski T.M."/>
            <person name="Davidsen T.M."/>
            <person name="Wayne K.J."/>
            <person name="Tettelin H."/>
            <person name="Glass J.I."/>
            <person name="Rusch D."/>
            <person name="Podicherti R."/>
            <person name="Tsui H.-C.T."/>
            <person name="Winkler M.E."/>
        </authorList>
    </citation>
    <scope>NUCLEOTIDE SEQUENCE</scope>
</reference>
<sequence length="31" mass="3559">MVTIDPVYPLSVRTAIDLFFPHPKIFAEVQN</sequence>
<name>A0A382UK67_9ZZZZ</name>
<gene>
    <name evidence="1" type="ORF">METZ01_LOCUS387321</name>
</gene>
<protein>
    <submittedName>
        <fullName evidence="1">Uncharacterized protein</fullName>
    </submittedName>
</protein>
<evidence type="ECO:0000313" key="1">
    <source>
        <dbReference type="EMBL" id="SVD34467.1"/>
    </source>
</evidence>
<dbReference type="AlphaFoldDB" id="A0A382UK67"/>
<accession>A0A382UK67</accession>
<proteinExistence type="predicted"/>